<evidence type="ECO:0000256" key="4">
    <source>
        <dbReference type="ARBA" id="ARBA00017099"/>
    </source>
</evidence>
<keyword evidence="6 8" id="KW-0560">Oxidoreductase</keyword>
<dbReference type="SUPFAM" id="SSF51735">
    <property type="entry name" value="NAD(P)-binding Rossmann-fold domains"/>
    <property type="match status" value="1"/>
</dbReference>
<dbReference type="OrthoDB" id="9803892at2"/>
<dbReference type="EC" id="1.1.1.133" evidence="3 6"/>
<comment type="similarity">
    <text evidence="2 6">Belongs to the dTDP-4-dehydrorhamnose reductase family.</text>
</comment>
<dbReference type="UniPathway" id="UPA00124"/>
<dbReference type="STRING" id="335543.Sfum_2262"/>
<gene>
    <name evidence="8" type="ordered locus">Sfum_2262</name>
</gene>
<evidence type="ECO:0000313" key="9">
    <source>
        <dbReference type="Proteomes" id="UP000001784"/>
    </source>
</evidence>
<keyword evidence="6" id="KW-0521">NADP</keyword>
<sequence>MTKILIIGHRGMLGTDLTERLRSQGFAVEGVDRDELDIAVPEEVLRCLETIRPRLVINCAAYTAVDRAEGEPGAAFAVNRDGPAHIAAACGRLNSPLIHISTDYVFDGRASAPYKEDDPVNPVSVYGRSKWEGEAAVRSRLQNHLIVRTAWLFGANGNSFVKTILRLAAERAELRIVSDQYGCPTWTGDLASALTGLSKRVLDGARTVPWGTYHYCGKGAVSWYEFARAIVEASAFARGGKMPAVVPIATADYPLPARRPAWSVLDCGKMASEFGIEPVSWREGLAVVIGALSA</sequence>
<dbReference type="PANTHER" id="PTHR10491:SF4">
    <property type="entry name" value="METHIONINE ADENOSYLTRANSFERASE 2 SUBUNIT BETA"/>
    <property type="match status" value="1"/>
</dbReference>
<evidence type="ECO:0000259" key="7">
    <source>
        <dbReference type="Pfam" id="PF04321"/>
    </source>
</evidence>
<dbReference type="KEGG" id="sfu:Sfum_2262"/>
<dbReference type="RefSeq" id="WP_011699113.1">
    <property type="nucleotide sequence ID" value="NC_008554.1"/>
</dbReference>
<dbReference type="eggNOG" id="COG1091">
    <property type="taxonomic scope" value="Bacteria"/>
</dbReference>
<evidence type="ECO:0000256" key="3">
    <source>
        <dbReference type="ARBA" id="ARBA00012929"/>
    </source>
</evidence>
<comment type="catalytic activity">
    <reaction evidence="5">
        <text>dTDP-beta-L-rhamnose + NADP(+) = dTDP-4-dehydro-beta-L-rhamnose + NADPH + H(+)</text>
        <dbReference type="Rhea" id="RHEA:21796"/>
        <dbReference type="ChEBI" id="CHEBI:15378"/>
        <dbReference type="ChEBI" id="CHEBI:57510"/>
        <dbReference type="ChEBI" id="CHEBI:57783"/>
        <dbReference type="ChEBI" id="CHEBI:58349"/>
        <dbReference type="ChEBI" id="CHEBI:62830"/>
        <dbReference type="EC" id="1.1.1.133"/>
    </reaction>
</comment>
<keyword evidence="9" id="KW-1185">Reference proteome</keyword>
<evidence type="ECO:0000256" key="1">
    <source>
        <dbReference type="ARBA" id="ARBA00004781"/>
    </source>
</evidence>
<dbReference type="Gene3D" id="3.90.25.10">
    <property type="entry name" value="UDP-galactose 4-epimerase, domain 1"/>
    <property type="match status" value="1"/>
</dbReference>
<evidence type="ECO:0000313" key="8">
    <source>
        <dbReference type="EMBL" id="ABK17944.1"/>
    </source>
</evidence>
<organism evidence="8 9">
    <name type="scientific">Syntrophobacter fumaroxidans (strain DSM 10017 / MPOB)</name>
    <dbReference type="NCBI Taxonomy" id="335543"/>
    <lineage>
        <taxon>Bacteria</taxon>
        <taxon>Pseudomonadati</taxon>
        <taxon>Thermodesulfobacteriota</taxon>
        <taxon>Syntrophobacteria</taxon>
        <taxon>Syntrophobacterales</taxon>
        <taxon>Syntrophobacteraceae</taxon>
        <taxon>Syntrophobacter</taxon>
    </lineage>
</organism>
<name>A0LKJ2_SYNFM</name>
<dbReference type="Pfam" id="PF04321">
    <property type="entry name" value="RmlD_sub_bind"/>
    <property type="match status" value="1"/>
</dbReference>
<protein>
    <recommendedName>
        <fullName evidence="4 6">dTDP-4-dehydrorhamnose reductase</fullName>
        <ecNumber evidence="3 6">1.1.1.133</ecNumber>
    </recommendedName>
</protein>
<dbReference type="Proteomes" id="UP000001784">
    <property type="component" value="Chromosome"/>
</dbReference>
<evidence type="ECO:0000256" key="2">
    <source>
        <dbReference type="ARBA" id="ARBA00010944"/>
    </source>
</evidence>
<dbReference type="InterPro" id="IPR005913">
    <property type="entry name" value="dTDP_dehydrorham_reduct"/>
</dbReference>
<reference evidence="8 9" key="1">
    <citation type="submission" date="2006-10" db="EMBL/GenBank/DDBJ databases">
        <title>Complete sequence of Syntrophobacter fumaroxidans MPOB.</title>
        <authorList>
            <consortium name="US DOE Joint Genome Institute"/>
            <person name="Copeland A."/>
            <person name="Lucas S."/>
            <person name="Lapidus A."/>
            <person name="Barry K."/>
            <person name="Detter J.C."/>
            <person name="Glavina del Rio T."/>
            <person name="Hammon N."/>
            <person name="Israni S."/>
            <person name="Pitluck S."/>
            <person name="Goltsman E.G."/>
            <person name="Martinez M."/>
            <person name="Schmutz J."/>
            <person name="Larimer F."/>
            <person name="Land M."/>
            <person name="Hauser L."/>
            <person name="Kyrpides N."/>
            <person name="Kim E."/>
            <person name="Boone D.R."/>
            <person name="Brockman F."/>
            <person name="Culley D."/>
            <person name="Ferry J."/>
            <person name="Gunsalus R."/>
            <person name="McInerney M.J."/>
            <person name="Morrison M."/>
            <person name="Plugge C."/>
            <person name="Rohlin L."/>
            <person name="Scholten J."/>
            <person name="Sieber J."/>
            <person name="Stams A.J.M."/>
            <person name="Worm P."/>
            <person name="Henstra A.M."/>
            <person name="Richardson P."/>
        </authorList>
    </citation>
    <scope>NUCLEOTIDE SEQUENCE [LARGE SCALE GENOMIC DNA]</scope>
    <source>
        <strain evidence="9">DSM 10017 / MPOB</strain>
    </source>
</reference>
<dbReference type="GO" id="GO:0005829">
    <property type="term" value="C:cytosol"/>
    <property type="evidence" value="ECO:0007669"/>
    <property type="project" value="TreeGrafter"/>
</dbReference>
<dbReference type="AlphaFoldDB" id="A0LKJ2"/>
<evidence type="ECO:0000256" key="5">
    <source>
        <dbReference type="ARBA" id="ARBA00048200"/>
    </source>
</evidence>
<proteinExistence type="inferred from homology"/>
<dbReference type="GO" id="GO:0008831">
    <property type="term" value="F:dTDP-4-dehydrorhamnose reductase activity"/>
    <property type="evidence" value="ECO:0007669"/>
    <property type="project" value="UniProtKB-EC"/>
</dbReference>
<feature type="domain" description="RmlD-like substrate binding" evidence="7">
    <location>
        <begin position="3"/>
        <end position="290"/>
    </location>
</feature>
<accession>A0LKJ2</accession>
<dbReference type="InParanoid" id="A0LKJ2"/>
<dbReference type="NCBIfam" id="TIGR01214">
    <property type="entry name" value="rmlD"/>
    <property type="match status" value="1"/>
</dbReference>
<dbReference type="Gene3D" id="3.40.50.720">
    <property type="entry name" value="NAD(P)-binding Rossmann-like Domain"/>
    <property type="match status" value="1"/>
</dbReference>
<dbReference type="EMBL" id="CP000478">
    <property type="protein sequence ID" value="ABK17944.1"/>
    <property type="molecule type" value="Genomic_DNA"/>
</dbReference>
<comment type="function">
    <text evidence="6">Catalyzes the reduction of dTDP-6-deoxy-L-lyxo-4-hexulose to yield dTDP-L-rhamnose.</text>
</comment>
<evidence type="ECO:0000256" key="6">
    <source>
        <dbReference type="RuleBase" id="RU364082"/>
    </source>
</evidence>
<dbReference type="InterPro" id="IPR029903">
    <property type="entry name" value="RmlD-like-bd"/>
</dbReference>
<dbReference type="GO" id="GO:0019305">
    <property type="term" value="P:dTDP-rhamnose biosynthetic process"/>
    <property type="evidence" value="ECO:0007669"/>
    <property type="project" value="UniProtKB-UniPathway"/>
</dbReference>
<dbReference type="FunCoup" id="A0LKJ2">
    <property type="interactions" value="462"/>
</dbReference>
<comment type="pathway">
    <text evidence="1 6">Carbohydrate biosynthesis; dTDP-L-rhamnose biosynthesis.</text>
</comment>
<dbReference type="HOGENOM" id="CLU_045518_1_2_7"/>
<dbReference type="CDD" id="cd05254">
    <property type="entry name" value="dTDP_HR_like_SDR_e"/>
    <property type="match status" value="1"/>
</dbReference>
<dbReference type="InterPro" id="IPR036291">
    <property type="entry name" value="NAD(P)-bd_dom_sf"/>
</dbReference>
<dbReference type="PANTHER" id="PTHR10491">
    <property type="entry name" value="DTDP-4-DEHYDRORHAMNOSE REDUCTASE"/>
    <property type="match status" value="1"/>
</dbReference>